<protein>
    <submittedName>
        <fullName evidence="4">Periplasmic or secreted lipoprotein</fullName>
    </submittedName>
</protein>
<feature type="chain" id="PRO_5003554946" evidence="2">
    <location>
        <begin position="24"/>
        <end position="121"/>
    </location>
</feature>
<evidence type="ECO:0000313" key="5">
    <source>
        <dbReference type="Proteomes" id="UP000005808"/>
    </source>
</evidence>
<dbReference type="OrthoDB" id="9808091at2"/>
<keyword evidence="4" id="KW-0449">Lipoprotein</keyword>
<name>H1RZR9_9BURK</name>
<feature type="region of interest" description="Disordered" evidence="1">
    <location>
        <begin position="25"/>
        <end position="69"/>
    </location>
</feature>
<evidence type="ECO:0000313" key="4">
    <source>
        <dbReference type="EMBL" id="EHP44135.1"/>
    </source>
</evidence>
<dbReference type="EMBL" id="AHJE01000012">
    <property type="protein sequence ID" value="EHP44135.1"/>
    <property type="molecule type" value="Genomic_DNA"/>
</dbReference>
<evidence type="ECO:0000256" key="2">
    <source>
        <dbReference type="SAM" id="SignalP"/>
    </source>
</evidence>
<keyword evidence="2" id="KW-0732">Signal</keyword>
<comment type="caution">
    <text evidence="4">The sequence shown here is derived from an EMBL/GenBank/DDBJ whole genome shotgun (WGS) entry which is preliminary data.</text>
</comment>
<dbReference type="Pfam" id="PF04972">
    <property type="entry name" value="BON"/>
    <property type="match status" value="1"/>
</dbReference>
<evidence type="ECO:0000256" key="1">
    <source>
        <dbReference type="SAM" id="MobiDB-lite"/>
    </source>
</evidence>
<accession>H1RZR9</accession>
<sequence>MKPVQKFCLACIIGLLAASDDAAALENVGSPPGTPGHPEATRDRTLPIGDPGGMAKPASSAESTTKLSDGAITTRVKAELLTARGGKSTGIRVRTENGVVHLDGKVESDLEKLTILNTPYP</sequence>
<gene>
    <name evidence="4" type="ORF">OR16_04112</name>
</gene>
<organism evidence="4 5">
    <name type="scientific">Cupriavidus basilensis OR16</name>
    <dbReference type="NCBI Taxonomy" id="1127483"/>
    <lineage>
        <taxon>Bacteria</taxon>
        <taxon>Pseudomonadati</taxon>
        <taxon>Pseudomonadota</taxon>
        <taxon>Betaproteobacteria</taxon>
        <taxon>Burkholderiales</taxon>
        <taxon>Burkholderiaceae</taxon>
        <taxon>Cupriavidus</taxon>
    </lineage>
</organism>
<feature type="signal peptide" evidence="2">
    <location>
        <begin position="1"/>
        <end position="23"/>
    </location>
</feature>
<feature type="domain" description="BON" evidence="3">
    <location>
        <begin position="68"/>
        <end position="113"/>
    </location>
</feature>
<dbReference type="Proteomes" id="UP000005808">
    <property type="component" value="Unassembled WGS sequence"/>
</dbReference>
<reference evidence="4 5" key="1">
    <citation type="journal article" date="2012" name="J. Bacteriol.">
        <title>De Novo Genome Project of Cupriavidus basilensis OR16.</title>
        <authorList>
            <person name="Cserhati M."/>
            <person name="Kriszt B."/>
            <person name="Szoboszlay S."/>
            <person name="Toth A."/>
            <person name="Szabo I."/>
            <person name="Tancsics A."/>
            <person name="Nagy I."/>
            <person name="Horvath B."/>
            <person name="Nagy I."/>
            <person name="Kukolya J."/>
        </authorList>
    </citation>
    <scope>NUCLEOTIDE SEQUENCE [LARGE SCALE GENOMIC DNA]</scope>
    <source>
        <strain evidence="4 5">OR16</strain>
    </source>
</reference>
<dbReference type="AlphaFoldDB" id="H1RZR9"/>
<evidence type="ECO:0000259" key="3">
    <source>
        <dbReference type="Pfam" id="PF04972"/>
    </source>
</evidence>
<proteinExistence type="predicted"/>
<dbReference type="InterPro" id="IPR007055">
    <property type="entry name" value="BON_dom"/>
</dbReference>
<dbReference type="RefSeq" id="WP_006156631.1">
    <property type="nucleotide sequence ID" value="NZ_AHJE01000012.1"/>
</dbReference>